<evidence type="ECO:0000313" key="6">
    <source>
        <dbReference type="Proteomes" id="UP000664417"/>
    </source>
</evidence>
<proteinExistence type="inferred from homology"/>
<evidence type="ECO:0000256" key="2">
    <source>
        <dbReference type="ARBA" id="ARBA00005988"/>
    </source>
</evidence>
<dbReference type="Proteomes" id="UP000664417">
    <property type="component" value="Unassembled WGS sequence"/>
</dbReference>
<comment type="caution">
    <text evidence="5">The sequence shown here is derived from an EMBL/GenBank/DDBJ whole genome shotgun (WGS) entry which is preliminary data.</text>
</comment>
<dbReference type="GO" id="GO:0004181">
    <property type="term" value="F:metallocarboxypeptidase activity"/>
    <property type="evidence" value="ECO:0007669"/>
    <property type="project" value="InterPro"/>
</dbReference>
<dbReference type="CDD" id="cd06241">
    <property type="entry name" value="M14-like"/>
    <property type="match status" value="1"/>
</dbReference>
<accession>A0A8J7QL03</accession>
<evidence type="ECO:0000313" key="5">
    <source>
        <dbReference type="EMBL" id="MBO1320183.1"/>
    </source>
</evidence>
<evidence type="ECO:0000259" key="4">
    <source>
        <dbReference type="PROSITE" id="PS52035"/>
    </source>
</evidence>
<dbReference type="Pfam" id="PF00246">
    <property type="entry name" value="Peptidase_M14"/>
    <property type="match status" value="1"/>
</dbReference>
<dbReference type="RefSeq" id="WP_207860137.1">
    <property type="nucleotide sequence ID" value="NZ_JAFREP010000016.1"/>
</dbReference>
<organism evidence="5 6">
    <name type="scientific">Acanthopleuribacter pedis</name>
    <dbReference type="NCBI Taxonomy" id="442870"/>
    <lineage>
        <taxon>Bacteria</taxon>
        <taxon>Pseudomonadati</taxon>
        <taxon>Acidobacteriota</taxon>
        <taxon>Holophagae</taxon>
        <taxon>Acanthopleuribacterales</taxon>
        <taxon>Acanthopleuribacteraceae</taxon>
        <taxon>Acanthopleuribacter</taxon>
    </lineage>
</organism>
<dbReference type="PANTHER" id="PTHR11705:SF145">
    <property type="entry name" value="PEPTIDASE M14 CARBOXYPEPTIDASE A DOMAIN-CONTAINING PROTEIN"/>
    <property type="match status" value="1"/>
</dbReference>
<reference evidence="5" key="1">
    <citation type="submission" date="2021-03" db="EMBL/GenBank/DDBJ databases">
        <authorList>
            <person name="Wang G."/>
        </authorList>
    </citation>
    <scope>NUCLEOTIDE SEQUENCE</scope>
    <source>
        <strain evidence="5">KCTC 12899</strain>
    </source>
</reference>
<dbReference type="PANTHER" id="PTHR11705">
    <property type="entry name" value="PROTEASE FAMILY M14 CARBOXYPEPTIDASE A,B"/>
    <property type="match status" value="1"/>
</dbReference>
<evidence type="ECO:0000256" key="3">
    <source>
        <dbReference type="PROSITE-ProRule" id="PRU01379"/>
    </source>
</evidence>
<dbReference type="Gene3D" id="3.40.630.10">
    <property type="entry name" value="Zn peptidases"/>
    <property type="match status" value="1"/>
</dbReference>
<dbReference type="AlphaFoldDB" id="A0A8J7QL03"/>
<dbReference type="InterPro" id="IPR000834">
    <property type="entry name" value="Peptidase_M14"/>
</dbReference>
<dbReference type="GO" id="GO:0005615">
    <property type="term" value="C:extracellular space"/>
    <property type="evidence" value="ECO:0007669"/>
    <property type="project" value="TreeGrafter"/>
</dbReference>
<comment type="cofactor">
    <cofactor evidence="1">
        <name>Zn(2+)</name>
        <dbReference type="ChEBI" id="CHEBI:29105"/>
    </cofactor>
</comment>
<dbReference type="GO" id="GO:0008270">
    <property type="term" value="F:zinc ion binding"/>
    <property type="evidence" value="ECO:0007669"/>
    <property type="project" value="InterPro"/>
</dbReference>
<dbReference type="SUPFAM" id="SSF53187">
    <property type="entry name" value="Zn-dependent exopeptidases"/>
    <property type="match status" value="1"/>
</dbReference>
<dbReference type="EMBL" id="JAFREP010000016">
    <property type="protein sequence ID" value="MBO1320183.1"/>
    <property type="molecule type" value="Genomic_DNA"/>
</dbReference>
<protein>
    <recommendedName>
        <fullName evidence="4">Peptidase M14 domain-containing protein</fullName>
    </recommendedName>
</protein>
<comment type="similarity">
    <text evidence="2 3">Belongs to the peptidase M14 family.</text>
</comment>
<comment type="caution">
    <text evidence="3">Lacks conserved residue(s) required for the propagation of feature annotation.</text>
</comment>
<dbReference type="SMART" id="SM00631">
    <property type="entry name" value="Zn_pept"/>
    <property type="match status" value="1"/>
</dbReference>
<keyword evidence="6" id="KW-1185">Reference proteome</keyword>
<dbReference type="GO" id="GO:0006508">
    <property type="term" value="P:proteolysis"/>
    <property type="evidence" value="ECO:0007669"/>
    <property type="project" value="InterPro"/>
</dbReference>
<gene>
    <name evidence="5" type="ORF">J3U88_17035</name>
</gene>
<evidence type="ECO:0000256" key="1">
    <source>
        <dbReference type="ARBA" id="ARBA00001947"/>
    </source>
</evidence>
<feature type="domain" description="Peptidase M14" evidence="4">
    <location>
        <begin position="66"/>
        <end position="344"/>
    </location>
</feature>
<sequence>MSYTKPIWPVLLVCLTVTTLFASGPKTIPQNKLLPPAPPWSGQSATLAVKPDHPWATDFERLGQNHSPTYSDTAAWLEKLVHEAPELKMHSIGTSQEKREILMVIASSEGLFSAKAIKNSDKPTVLFQAGIHSGEIDGKDAGMMLLRDLTVRGTLQPLLQKVNILFIPILNVDGHERRSQYNRINQRGPEEMGWRTNGRNLNLNRDFSKAETPGIQAFLEVVRDFDPDLYLDIHVTDGIDYQYDITWGSNGVHGASPEIAKWLGAVYRPFVDKALIEMGHIPGPLIFATDNNDLSKGIADWTASPRYSNGYGDFRHLPTILVENHSLKPYHQRVLGTRVMLEATLRCLAEHGAKLKKAVASDRAARPEKLTLAWLPDTDNPPIKPFLGIQHTKKQSALSGGEWLQWHGKPETMNIPVIPFTKPGLTVDMPKGYWVPAAWSEVIEKLALHDIQFEVAHELVEVDAIMYRIKNPVLGPAPFEGRMPVKAEFERLPRKVTMQVGSVYVPLDQPLGKLAAALLEPGAPDSFFSWGYFLEVLQRTEYFEAYVGEPMAAEMLADADTKKAFDEWRKNHPDASSRDILDWFFKQTGYMDDRWMWYPVALETK</sequence>
<name>A0A8J7QL03_9BACT</name>
<dbReference type="PROSITE" id="PS52035">
    <property type="entry name" value="PEPTIDASE_M14"/>
    <property type="match status" value="1"/>
</dbReference>